<dbReference type="EMBL" id="JAAGNC010000094">
    <property type="protein sequence ID" value="NEC57708.1"/>
    <property type="molecule type" value="Genomic_DNA"/>
</dbReference>
<dbReference type="SUPFAM" id="SSF53474">
    <property type="entry name" value="alpha/beta-Hydrolases"/>
    <property type="match status" value="1"/>
</dbReference>
<evidence type="ECO:0000313" key="3">
    <source>
        <dbReference type="EMBL" id="SFP13911.1"/>
    </source>
</evidence>
<gene>
    <name evidence="2" type="ORF">G3I59_19440</name>
    <name evidence="3" type="ORF">SAMN05421854_104173</name>
</gene>
<organism evidence="3 4">
    <name type="scientific">Amycolatopsis rubida</name>
    <dbReference type="NCBI Taxonomy" id="112413"/>
    <lineage>
        <taxon>Bacteria</taxon>
        <taxon>Bacillati</taxon>
        <taxon>Actinomycetota</taxon>
        <taxon>Actinomycetes</taxon>
        <taxon>Pseudonocardiales</taxon>
        <taxon>Pseudonocardiaceae</taxon>
        <taxon>Amycolatopsis</taxon>
    </lineage>
</organism>
<dbReference type="Proteomes" id="UP000470404">
    <property type="component" value="Unassembled WGS sequence"/>
</dbReference>
<evidence type="ECO:0000313" key="5">
    <source>
        <dbReference type="Proteomes" id="UP000470404"/>
    </source>
</evidence>
<proteinExistence type="predicted"/>
<dbReference type="AlphaFoldDB" id="A0A1I5MXY5"/>
<dbReference type="STRING" id="112413.SAMN05421854_104173"/>
<reference evidence="2 5" key="3">
    <citation type="submission" date="2020-01" db="EMBL/GenBank/DDBJ databases">
        <title>Insect and environment-associated Actinomycetes.</title>
        <authorList>
            <person name="Currrie C."/>
            <person name="Chevrette M."/>
            <person name="Carlson C."/>
            <person name="Stubbendieck R."/>
            <person name="Wendt-Pienkowski E."/>
        </authorList>
    </citation>
    <scope>NUCLEOTIDE SEQUENCE [LARGE SCALE GENOMIC DNA]</scope>
    <source>
        <strain evidence="2 5">SID8386</strain>
    </source>
</reference>
<dbReference type="Pfam" id="PF00561">
    <property type="entry name" value="Abhydrolase_1"/>
    <property type="match status" value="1"/>
</dbReference>
<name>A0A1I5MXY5_9PSEU</name>
<evidence type="ECO:0000313" key="4">
    <source>
        <dbReference type="Proteomes" id="UP000199137"/>
    </source>
</evidence>
<evidence type="ECO:0000313" key="2">
    <source>
        <dbReference type="EMBL" id="NEC57708.1"/>
    </source>
</evidence>
<protein>
    <submittedName>
        <fullName evidence="2">Alpha/beta hydrolase</fullName>
    </submittedName>
    <submittedName>
        <fullName evidence="3">Pimeloyl-ACP methyl ester carboxylesterase</fullName>
    </submittedName>
</protein>
<dbReference type="PRINTS" id="PR00111">
    <property type="entry name" value="ABHYDROLASE"/>
</dbReference>
<sequence length="263" mass="28779">MPMATVNDRPIFFADTGGDGPVLLLGHGYFLDHSTFSPQAAVLAPEWRLISWDARGHGQTPDDHPGTSYTYWDQARDALGLLDHLGIERTVAGGLSQGGFTALRIALLAPERVAGLVLWDTEATPCDPADKAAYGDMFAALREYGPIDDLIIPLSTQLLGESDLRDELRTRWRATPALPLGPAAHCLLERDDVSGRLNEITCPTLLMWGEQDVSLPRDRMDLLSERLPNASNVHVVHGAAHTPTLTHPEQVNPLLQQFLRTLA</sequence>
<dbReference type="InterPro" id="IPR050266">
    <property type="entry name" value="AB_hydrolase_sf"/>
</dbReference>
<accession>A0A1I5MXY5</accession>
<feature type="domain" description="AB hydrolase-1" evidence="1">
    <location>
        <begin position="21"/>
        <end position="248"/>
    </location>
</feature>
<keyword evidence="2" id="KW-0378">Hydrolase</keyword>
<evidence type="ECO:0000259" key="1">
    <source>
        <dbReference type="Pfam" id="PF00561"/>
    </source>
</evidence>
<dbReference type="PANTHER" id="PTHR43798">
    <property type="entry name" value="MONOACYLGLYCEROL LIPASE"/>
    <property type="match status" value="1"/>
</dbReference>
<keyword evidence="5" id="KW-1185">Reference proteome</keyword>
<dbReference type="InterPro" id="IPR000073">
    <property type="entry name" value="AB_hydrolase_1"/>
</dbReference>
<dbReference type="EMBL" id="FOWC01000004">
    <property type="protein sequence ID" value="SFP13911.1"/>
    <property type="molecule type" value="Genomic_DNA"/>
</dbReference>
<reference evidence="4" key="2">
    <citation type="submission" date="2016-10" db="EMBL/GenBank/DDBJ databases">
        <authorList>
            <person name="Varghese N."/>
            <person name="Submissions S."/>
        </authorList>
    </citation>
    <scope>NUCLEOTIDE SEQUENCE [LARGE SCALE GENOMIC DNA]</scope>
    <source>
        <strain evidence="4">DSM 44637</strain>
    </source>
</reference>
<dbReference type="Proteomes" id="UP000199137">
    <property type="component" value="Unassembled WGS sequence"/>
</dbReference>
<dbReference type="GO" id="GO:0016787">
    <property type="term" value="F:hydrolase activity"/>
    <property type="evidence" value="ECO:0007669"/>
    <property type="project" value="UniProtKB-KW"/>
</dbReference>
<reference evidence="3" key="1">
    <citation type="submission" date="2016-10" db="EMBL/GenBank/DDBJ databases">
        <authorList>
            <person name="de Groot N.N."/>
        </authorList>
    </citation>
    <scope>NUCLEOTIDE SEQUENCE [LARGE SCALE GENOMIC DNA]</scope>
    <source>
        <strain evidence="3">DSM 44637</strain>
    </source>
</reference>
<dbReference type="OrthoDB" id="3210844at2"/>
<dbReference type="Gene3D" id="3.40.50.1820">
    <property type="entry name" value="alpha/beta hydrolase"/>
    <property type="match status" value="1"/>
</dbReference>
<dbReference type="InterPro" id="IPR029058">
    <property type="entry name" value="AB_hydrolase_fold"/>
</dbReference>